<dbReference type="InterPro" id="IPR040160">
    <property type="entry name" value="Mxt"/>
</dbReference>
<dbReference type="EMBL" id="CAIIXF020000003">
    <property type="protein sequence ID" value="CAH1780464.1"/>
    <property type="molecule type" value="Genomic_DNA"/>
</dbReference>
<feature type="compositionally biased region" description="Low complexity" evidence="1">
    <location>
        <begin position="704"/>
        <end position="718"/>
    </location>
</feature>
<dbReference type="CDD" id="cd00105">
    <property type="entry name" value="KH-I"/>
    <property type="match status" value="1"/>
</dbReference>
<feature type="region of interest" description="Disordered" evidence="1">
    <location>
        <begin position="1082"/>
        <end position="1180"/>
    </location>
</feature>
<accession>A0A8J1UR04</accession>
<evidence type="ECO:0000313" key="2">
    <source>
        <dbReference type="EMBL" id="CAH1780464.1"/>
    </source>
</evidence>
<feature type="compositionally biased region" description="Basic and acidic residues" evidence="1">
    <location>
        <begin position="892"/>
        <end position="903"/>
    </location>
</feature>
<feature type="compositionally biased region" description="Basic and acidic residues" evidence="1">
    <location>
        <begin position="591"/>
        <end position="603"/>
    </location>
</feature>
<feature type="compositionally biased region" description="Polar residues" evidence="1">
    <location>
        <begin position="870"/>
        <end position="889"/>
    </location>
</feature>
<proteinExistence type="predicted"/>
<dbReference type="Pfam" id="PF00013">
    <property type="entry name" value="KH_1"/>
    <property type="match status" value="1"/>
</dbReference>
<dbReference type="GO" id="GO:0034518">
    <property type="term" value="C:RNA cap binding complex"/>
    <property type="evidence" value="ECO:0007669"/>
    <property type="project" value="TreeGrafter"/>
</dbReference>
<dbReference type="Gene3D" id="3.30.1370.10">
    <property type="entry name" value="K Homology domain, type 1"/>
    <property type="match status" value="1"/>
</dbReference>
<feature type="compositionally biased region" description="Polar residues" evidence="1">
    <location>
        <begin position="937"/>
        <end position="946"/>
    </location>
</feature>
<feature type="region of interest" description="Disordered" evidence="1">
    <location>
        <begin position="755"/>
        <end position="792"/>
    </location>
</feature>
<dbReference type="InterPro" id="IPR004087">
    <property type="entry name" value="KH_dom"/>
</dbReference>
<dbReference type="GO" id="GO:0008190">
    <property type="term" value="F:eukaryotic initiation factor 4E binding"/>
    <property type="evidence" value="ECO:0007669"/>
    <property type="project" value="InterPro"/>
</dbReference>
<feature type="region of interest" description="Disordered" evidence="1">
    <location>
        <begin position="584"/>
        <end position="603"/>
    </location>
</feature>
<dbReference type="InterPro" id="IPR036612">
    <property type="entry name" value="KH_dom_type_1_sf"/>
</dbReference>
<dbReference type="GO" id="GO:1901190">
    <property type="term" value="P:regulation of formation of translation initiation ternary complex"/>
    <property type="evidence" value="ECO:0007669"/>
    <property type="project" value="TreeGrafter"/>
</dbReference>
<dbReference type="OrthoDB" id="6357832at2759"/>
<feature type="compositionally biased region" description="Basic and acidic residues" evidence="1">
    <location>
        <begin position="1095"/>
        <end position="1113"/>
    </location>
</feature>
<organism evidence="2 3">
    <name type="scientific">Owenia fusiformis</name>
    <name type="common">Polychaete worm</name>
    <dbReference type="NCBI Taxonomy" id="6347"/>
    <lineage>
        <taxon>Eukaryota</taxon>
        <taxon>Metazoa</taxon>
        <taxon>Spiralia</taxon>
        <taxon>Lophotrochozoa</taxon>
        <taxon>Annelida</taxon>
        <taxon>Polychaeta</taxon>
        <taxon>Sedentaria</taxon>
        <taxon>Canalipalpata</taxon>
        <taxon>Sabellida</taxon>
        <taxon>Oweniida</taxon>
        <taxon>Oweniidae</taxon>
        <taxon>Owenia</taxon>
    </lineage>
</organism>
<dbReference type="SMART" id="SM00322">
    <property type="entry name" value="KH"/>
    <property type="match status" value="1"/>
</dbReference>
<dbReference type="GO" id="GO:0045727">
    <property type="term" value="P:positive regulation of translation"/>
    <property type="evidence" value="ECO:0007669"/>
    <property type="project" value="InterPro"/>
</dbReference>
<feature type="region of interest" description="Disordered" evidence="1">
    <location>
        <begin position="699"/>
        <end position="743"/>
    </location>
</feature>
<dbReference type="GO" id="GO:0003723">
    <property type="term" value="F:RNA binding"/>
    <property type="evidence" value="ECO:0007669"/>
    <property type="project" value="UniProtKB-UniRule"/>
</dbReference>
<dbReference type="InterPro" id="IPR004088">
    <property type="entry name" value="KH_dom_type_1"/>
</dbReference>
<dbReference type="SUPFAM" id="SSF54791">
    <property type="entry name" value="Eukaryotic type KH-domain (KH-domain type I)"/>
    <property type="match status" value="1"/>
</dbReference>
<name>A0A8J1UR04_OWEFU</name>
<evidence type="ECO:0000313" key="3">
    <source>
        <dbReference type="Proteomes" id="UP000749559"/>
    </source>
</evidence>
<dbReference type="PANTHER" id="PTHR20849">
    <property type="entry name" value="EUKARYOTIC TRANSLATION INITIATION FACTOR 4E-BINDING PROTEIN MEXTLI"/>
    <property type="match status" value="1"/>
</dbReference>
<gene>
    <name evidence="2" type="ORF">OFUS_LOCUS7156</name>
</gene>
<dbReference type="Gene3D" id="1.25.40.180">
    <property type="match status" value="1"/>
</dbReference>
<keyword evidence="3" id="KW-1185">Reference proteome</keyword>
<dbReference type="GO" id="GO:0003743">
    <property type="term" value="F:translation initiation factor activity"/>
    <property type="evidence" value="ECO:0007669"/>
    <property type="project" value="TreeGrafter"/>
</dbReference>
<feature type="region of interest" description="Disordered" evidence="1">
    <location>
        <begin position="860"/>
        <end position="994"/>
    </location>
</feature>
<dbReference type="GO" id="GO:0005737">
    <property type="term" value="C:cytoplasm"/>
    <property type="evidence" value="ECO:0007669"/>
    <property type="project" value="TreeGrafter"/>
</dbReference>
<evidence type="ECO:0000256" key="1">
    <source>
        <dbReference type="SAM" id="MobiDB-lite"/>
    </source>
</evidence>
<dbReference type="PROSITE" id="PS50084">
    <property type="entry name" value="KH_TYPE_1"/>
    <property type="match status" value="1"/>
</dbReference>
<comment type="caution">
    <text evidence="2">The sequence shown here is derived from an EMBL/GenBank/DDBJ whole genome shotgun (WGS) entry which is preliminary data.</text>
</comment>
<reference evidence="2" key="1">
    <citation type="submission" date="2022-03" db="EMBL/GenBank/DDBJ databases">
        <authorList>
            <person name="Martin C."/>
        </authorList>
    </citation>
    <scope>NUCLEOTIDE SEQUENCE</scope>
</reference>
<feature type="compositionally biased region" description="Basic and acidic residues" evidence="1">
    <location>
        <begin position="721"/>
        <end position="731"/>
    </location>
</feature>
<dbReference type="Proteomes" id="UP000749559">
    <property type="component" value="Unassembled WGS sequence"/>
</dbReference>
<dbReference type="PANTHER" id="PTHR20849:SF2">
    <property type="entry name" value="EUKARYOTIC TRANSLATION INITIATION FACTOR 4E-BINDING PROTEIN MEXTLI"/>
    <property type="match status" value="1"/>
</dbReference>
<sequence>MAGRGRGTHIRVKKLEKPRPLRSVSEDLTAVNQAFEPDNQKEDIDDVFLGEEEYDRRTPESYADSRVPPLPDGSMLNWVRAIEYELEKGNYIDADIQAICESIQMKGPLMDRINSVCLDPVFEAVRRVIRQPDLTGLDRLSLLEVIEMRANDWEPNGPRHEFYTKAYPQMEARFAAENRDAGTYASKRMIHNTLNIKLAPELQREPPHIQADGDTYEPNNNPPNIDKLNFVKQVEELCLQNGNNKDKESEIDSPDIPVYDSPCHIPVRSDNINPILATLEKVINERKLNIPQKKLTASRSVKKFMKSVSEDNEIQIIKELYGKKSDCEFINDVVDHDTDKFTPKEAHDITRLVTKEDNQKTLQFPVQNTPAVDLTKMKYELKNLQLTTNIHENKPSKSARPHSLEDNIAFRRSNSENDVGHNYYEKESIGKLSLVNDKYKGPSKKKWRDEWLMRNFDEEGSGSSYESSRASTVSPPIERMSSLRMDAEDIFKPQDNKKKKSDTTIFSISIRDSKVFTHKVSGFIAMATDTSIQRIEGLGDSEVAIFEISGPIKGRNLAVARIAEYCQSIVKNPREWVQQHDLLKQQQQQKVKNEPPPKKEDPVINHISDKAQWEDNCGQYVYHLTIKSIIMGRLLGVQGQRIKVIEEESETNISVYKNDKDLMYRPVVVYGPSIEAVGIAVDMIEECIALNAEPSRIPRSRVVSTSSHLSTASSYTLSESDSPHTDRDHGHASRNYESQGGIQMQHPNAVIKYTQATSQSKSDVPMTPRGRGRGRGMMSLKKEAPPPGISRQVSCPAICSQSESSKVPLVVSPSTNLKRSEDDLDWEDVDSGEIFKFGQKHYGVTSFAINQAAPYNGLGTKGDDKATKPINKSSGIINTSPTTLSQDMPSSDARDMFPEEKPIRGLKSRQARKLNIESENTRQNAQETILSDKMRESNNSMTSPSSPARPLADTPPKEAPLRIIHRSPKRPESSVKAPNEQLAEDEQVKGQSKETIAAEMQKLETTIRQLSLDDDTLIEAFENVRRKLNQGQDDNETLETNPFAEKTSPVQVSMSRKLEFDNERSKLEKGNILNWRKGAVKTPPVDQYASGDPPRLFHERDSSRLFHERDPPRLFKRSLSHQETSSSSWRRNETMDQGMFSSSTSEDGSFGEAASASKGPVWRPPNREFRAGSGSHPGRGNAVAFLRQPLGALQTDDLFDSVEETMPVGPNTATHRRHLFRETSSRFHAKQLLKQTPTHPKYRYNRTELFRGMTSLVGLSMPHEWMYLVRTLPEICLKEPHHPNLRKLSTELQESAKKTQTISLKIYP</sequence>
<protein>
    <submittedName>
        <fullName evidence="2">Uncharacterized protein</fullName>
    </submittedName>
</protein>